<dbReference type="EMBL" id="CAMPGE010014083">
    <property type="protein sequence ID" value="CAI2372778.1"/>
    <property type="molecule type" value="Genomic_DNA"/>
</dbReference>
<feature type="region of interest" description="Disordered" evidence="1">
    <location>
        <begin position="792"/>
        <end position="812"/>
    </location>
</feature>
<gene>
    <name evidence="2" type="ORF">ECRASSUSDP1_LOCUS14111</name>
</gene>
<feature type="region of interest" description="Disordered" evidence="1">
    <location>
        <begin position="850"/>
        <end position="881"/>
    </location>
</feature>
<proteinExistence type="predicted"/>
<reference evidence="2" key="1">
    <citation type="submission" date="2023-07" db="EMBL/GenBank/DDBJ databases">
        <authorList>
            <consortium name="AG Swart"/>
            <person name="Singh M."/>
            <person name="Singh A."/>
            <person name="Seah K."/>
            <person name="Emmerich C."/>
        </authorList>
    </citation>
    <scope>NUCLEOTIDE SEQUENCE</scope>
    <source>
        <strain evidence="2">DP1</strain>
    </source>
</reference>
<evidence type="ECO:0000313" key="2">
    <source>
        <dbReference type="EMBL" id="CAI2372778.1"/>
    </source>
</evidence>
<keyword evidence="3" id="KW-1185">Reference proteome</keyword>
<name>A0AAD1XHG6_EUPCR</name>
<feature type="compositionally biased region" description="Basic and acidic residues" evidence="1">
    <location>
        <begin position="868"/>
        <end position="878"/>
    </location>
</feature>
<evidence type="ECO:0000256" key="1">
    <source>
        <dbReference type="SAM" id="MobiDB-lite"/>
    </source>
</evidence>
<dbReference type="AlphaFoldDB" id="A0AAD1XHG6"/>
<accession>A0AAD1XHG6</accession>
<evidence type="ECO:0000313" key="3">
    <source>
        <dbReference type="Proteomes" id="UP001295684"/>
    </source>
</evidence>
<dbReference type="Proteomes" id="UP001295684">
    <property type="component" value="Unassembled WGS sequence"/>
</dbReference>
<protein>
    <submittedName>
        <fullName evidence="2">Uncharacterized protein</fullName>
    </submittedName>
</protein>
<organism evidence="2 3">
    <name type="scientific">Euplotes crassus</name>
    <dbReference type="NCBI Taxonomy" id="5936"/>
    <lineage>
        <taxon>Eukaryota</taxon>
        <taxon>Sar</taxon>
        <taxon>Alveolata</taxon>
        <taxon>Ciliophora</taxon>
        <taxon>Intramacronucleata</taxon>
        <taxon>Spirotrichea</taxon>
        <taxon>Hypotrichia</taxon>
        <taxon>Euplotida</taxon>
        <taxon>Euplotidae</taxon>
        <taxon>Moneuplotes</taxon>
    </lineage>
</organism>
<comment type="caution">
    <text evidence="2">The sequence shown here is derived from an EMBL/GenBank/DDBJ whole genome shotgun (WGS) entry which is preliminary data.</text>
</comment>
<sequence>MIFSLLRSRLQPQKSRRNRVTINKIAKQFSAIDQIPEHNLFQKSEINTVSKQDDSYEERKKKRAKRLEKWNVLIESIDFRPKDHSYYRNLPIKPGIDIYRAIIDSKLPFSRLKVKIHETLATFDKIYWIGYNYQTGTSFLREVDDWNATPKIIDRNTLTPDTECNGYVDTLEYIDTIYYKNYDLNRDQDPACITKCWDSYPNTEQIEVLSWDKLKQGYSDGPPAPGIMQKYISSPTNKATMYRVVFHNPNNSNTKADFGFCLSNKKNYYDPGAMMEERFLHVSERVGSFNVYKIAGKIVQEFSQYAYNLCQFIERSHSLMIENMVVDFLKDEYGNIFFINVKSFKLVHAQMYNELACLTYEQKNNRRLEIKDRANKANNTVQCTFCRINFKNCEVTKIVSMNMLFALKQHLNKRGIFKFEYLERFKGCQLSCKVCDLCYLLVVAEHELIEIEKLFCKALNIPIKDENEPPSKQAQAMVEIVKGMESRKINSNRFKDHLMQWRILFFFQDLQDKSLPELGKESKKGKVYIHIKLFDFITSILIFDKNTYQPVPVRQGKIINMTPATLSPVRKIETSKSKMEKVMTFTGGVTTRNVDEERIDFRFTDKTEYLLKKMKIHFFFSEKDANLEKFLKNTEIEIRITDGPSWKKVMYKATCSPFTLFRNDFNTSEDLIKRQQFLLCFTNEECQKPFYSTMTVGLKKDRQVKAENIDLYKYGLVYFPNPDYYNSDPLPMEWLELFEDYKKLREHYNENKELKKYEDLLREELEINNPNYSYTKKRRLSTPNIDIKSLNAKSGKSRTSTGVINSPKESSESNKIMFNKNPVFSNLRKNLIMNFMPSERQLKITYEEEKSPSKLETIVGQKSSMVESESKGPDQEPKPKKKILVRKKTIERPMTSRQYYIRPISGFRRSLRDDSVDTNEMSAKYNNYFANDIPEKTENVKRLRIKKRRKKRRKPAHKWTQREIYVTKNKSSLPPLAGGKCTKDLKSMKSLKTARKASVEKEAATTNFNASTKHSKKDPSHIRKNISTITSKKLATTSIKKAKHRRIFSAR</sequence>